<dbReference type="AlphaFoldDB" id="A0A2Z4LST8"/>
<evidence type="ECO:0000313" key="3">
    <source>
        <dbReference type="Proteomes" id="UP000248536"/>
    </source>
</evidence>
<sequence length="184" mass="20330">MKIMRKNGLAFAFLLFTGLASLQGQRSKTAVEFAPGYAQEGFGIKGAFNYYHNRTDYLHANILATFSKEKTSTAVTVPYNIFLFNAAYFTPVIKSKDNSNSLYTGGGISLGYESINGNEPDLEDNSLLVSESGLLYGFYGGINADYFLSDSFSLILPIDLFYHFGSDLGNIHFFTGLGVRYHIN</sequence>
<evidence type="ECO:0008006" key="4">
    <source>
        <dbReference type="Google" id="ProtNLM"/>
    </source>
</evidence>
<accession>A0A2Z4LST8</accession>
<dbReference type="InterPro" id="IPR018899">
    <property type="entry name" value="Conjug_transposon_Tra0"/>
</dbReference>
<dbReference type="Pfam" id="PF10626">
    <property type="entry name" value="TraO"/>
    <property type="match status" value="1"/>
</dbReference>
<keyword evidence="1" id="KW-0732">Signal</keyword>
<dbReference type="RefSeq" id="WP_112378237.1">
    <property type="nucleotide sequence ID" value="NZ_CP030104.1"/>
</dbReference>
<proteinExistence type="predicted"/>
<dbReference type="OrthoDB" id="1163933at2"/>
<feature type="signal peptide" evidence="1">
    <location>
        <begin position="1"/>
        <end position="22"/>
    </location>
</feature>
<organism evidence="2 3">
    <name type="scientific">Flagellimonas maritima</name>
    <dbReference type="NCBI Taxonomy" id="1383885"/>
    <lineage>
        <taxon>Bacteria</taxon>
        <taxon>Pseudomonadati</taxon>
        <taxon>Bacteroidota</taxon>
        <taxon>Flavobacteriia</taxon>
        <taxon>Flavobacteriales</taxon>
        <taxon>Flavobacteriaceae</taxon>
        <taxon>Flagellimonas</taxon>
    </lineage>
</organism>
<name>A0A2Z4LST8_9FLAO</name>
<evidence type="ECO:0000313" key="2">
    <source>
        <dbReference type="EMBL" id="AWX44792.1"/>
    </source>
</evidence>
<dbReference type="Proteomes" id="UP000248536">
    <property type="component" value="Chromosome"/>
</dbReference>
<dbReference type="EMBL" id="CP030104">
    <property type="protein sequence ID" value="AWX44792.1"/>
    <property type="molecule type" value="Genomic_DNA"/>
</dbReference>
<dbReference type="SUPFAM" id="SSF56925">
    <property type="entry name" value="OMPA-like"/>
    <property type="match status" value="1"/>
</dbReference>
<protein>
    <recommendedName>
        <fullName evidence="4">Conjugative transposon protein TraO</fullName>
    </recommendedName>
</protein>
<evidence type="ECO:0000256" key="1">
    <source>
        <dbReference type="SAM" id="SignalP"/>
    </source>
</evidence>
<feature type="chain" id="PRO_5016236878" description="Conjugative transposon protein TraO" evidence="1">
    <location>
        <begin position="23"/>
        <end position="184"/>
    </location>
</feature>
<keyword evidence="3" id="KW-1185">Reference proteome</keyword>
<dbReference type="KEGG" id="spon:HME9304_01797"/>
<reference evidence="2 3" key="1">
    <citation type="submission" date="2018-06" db="EMBL/GenBank/DDBJ databases">
        <title>Spongiibacterium sp. HME9304 Genome sequencing and assembly.</title>
        <authorList>
            <person name="Kang H."/>
            <person name="Kim H."/>
            <person name="Joh K."/>
        </authorList>
    </citation>
    <scope>NUCLEOTIDE SEQUENCE [LARGE SCALE GENOMIC DNA]</scope>
    <source>
        <strain evidence="2 3">HME9304</strain>
    </source>
</reference>
<dbReference type="InterPro" id="IPR011250">
    <property type="entry name" value="OMP/PagP_B-barrel"/>
</dbReference>
<gene>
    <name evidence="2" type="ORF">HME9304_01797</name>
</gene>